<organism evidence="2 3">
    <name type="scientific">Euphydryas editha</name>
    <name type="common">Edith's checkerspot</name>
    <dbReference type="NCBI Taxonomy" id="104508"/>
    <lineage>
        <taxon>Eukaryota</taxon>
        <taxon>Metazoa</taxon>
        <taxon>Ecdysozoa</taxon>
        <taxon>Arthropoda</taxon>
        <taxon>Hexapoda</taxon>
        <taxon>Insecta</taxon>
        <taxon>Pterygota</taxon>
        <taxon>Neoptera</taxon>
        <taxon>Endopterygota</taxon>
        <taxon>Lepidoptera</taxon>
        <taxon>Glossata</taxon>
        <taxon>Ditrysia</taxon>
        <taxon>Papilionoidea</taxon>
        <taxon>Nymphalidae</taxon>
        <taxon>Nymphalinae</taxon>
        <taxon>Euphydryas</taxon>
    </lineage>
</organism>
<comment type="caution">
    <text evidence="2">The sequence shown here is derived from an EMBL/GenBank/DDBJ whole genome shotgun (WGS) entry which is preliminary data.</text>
</comment>
<proteinExistence type="predicted"/>
<protein>
    <recommendedName>
        <fullName evidence="1">Reverse transcriptase Ty1/copia-type domain-containing protein</fullName>
    </recommendedName>
</protein>
<dbReference type="PANTHER" id="PTHR11439">
    <property type="entry name" value="GAG-POL-RELATED RETROTRANSPOSON"/>
    <property type="match status" value="1"/>
</dbReference>
<dbReference type="SUPFAM" id="SSF56672">
    <property type="entry name" value="DNA/RNA polymerases"/>
    <property type="match status" value="1"/>
</dbReference>
<dbReference type="CDD" id="cd09272">
    <property type="entry name" value="RNase_HI_RT_Ty1"/>
    <property type="match status" value="1"/>
</dbReference>
<reference evidence="2" key="1">
    <citation type="submission" date="2022-03" db="EMBL/GenBank/DDBJ databases">
        <authorList>
            <person name="Tunstrom K."/>
        </authorList>
    </citation>
    <scope>NUCLEOTIDE SEQUENCE</scope>
</reference>
<accession>A0AAU9VAT1</accession>
<keyword evidence="3" id="KW-1185">Reference proteome</keyword>
<gene>
    <name evidence="2" type="ORF">EEDITHA_LOCUS23010</name>
</gene>
<name>A0AAU9VAT1_EUPED</name>
<sequence>MECTDLKQMLSSRFKIKDLGQVKQCLGMNVKFDKLEGSVTLSQEHYIDNLLHKFSLTDCKTFDTPMEHKLNVNTGQNVNNKVPFQQLIGSLMYLSVLTRPDITYSVSYLSQYNNCHTDEHWGYAKRVLKYLKKTKSYGIKYCNNGISDIKGFVDADWANNTIDRRSYTGFCFLLSNGVISWECRKQKTVALSTCEAEYMGIAEACKEAIYLRALQFEITNKMYTLTLYNDNQSAQKLSTNPVFHKKSKHIDVKYHFTRECVSNNIVDLQYLPTTDMPADLLTKSLCSKRHYMFMKMLGIVSA</sequence>
<dbReference type="GO" id="GO:0071897">
    <property type="term" value="P:DNA biosynthetic process"/>
    <property type="evidence" value="ECO:0007669"/>
    <property type="project" value="UniProtKB-ARBA"/>
</dbReference>
<evidence type="ECO:0000259" key="1">
    <source>
        <dbReference type="Pfam" id="PF07727"/>
    </source>
</evidence>
<dbReference type="AlphaFoldDB" id="A0AAU9VAT1"/>
<dbReference type="InterPro" id="IPR013103">
    <property type="entry name" value="RVT_2"/>
</dbReference>
<dbReference type="EMBL" id="CAKOGL010000062">
    <property type="protein sequence ID" value="CAH2109146.1"/>
    <property type="molecule type" value="Genomic_DNA"/>
</dbReference>
<evidence type="ECO:0000313" key="3">
    <source>
        <dbReference type="Proteomes" id="UP001153954"/>
    </source>
</evidence>
<dbReference type="InterPro" id="IPR043502">
    <property type="entry name" value="DNA/RNA_pol_sf"/>
</dbReference>
<dbReference type="PANTHER" id="PTHR11439:SF483">
    <property type="entry name" value="PEPTIDE SYNTHASE GLIP-LIKE, PUTATIVE (AFU_ORTHOLOGUE AFUA_3G12920)-RELATED"/>
    <property type="match status" value="1"/>
</dbReference>
<feature type="domain" description="Reverse transcriptase Ty1/copia-type" evidence="1">
    <location>
        <begin position="4"/>
        <end position="67"/>
    </location>
</feature>
<dbReference type="Proteomes" id="UP001153954">
    <property type="component" value="Unassembled WGS sequence"/>
</dbReference>
<evidence type="ECO:0000313" key="2">
    <source>
        <dbReference type="EMBL" id="CAH2109146.1"/>
    </source>
</evidence>
<dbReference type="Pfam" id="PF07727">
    <property type="entry name" value="RVT_2"/>
    <property type="match status" value="1"/>
</dbReference>